<dbReference type="EMBL" id="CATQJL010000112">
    <property type="protein sequence ID" value="CAJ0592970.1"/>
    <property type="molecule type" value="Genomic_DNA"/>
</dbReference>
<protein>
    <submittedName>
        <fullName evidence="1">Uncharacterized protein</fullName>
    </submittedName>
</protein>
<sequence length="256" mass="29137">MQVRSKFNATTLFQRIINDEVLCLNICHDHELCKFVHYSEDNCTIYGTGSIPYLPCDVTYKLDRTLRSSTCTFEIPIRPTVQSEPIKVQSDDVTCSGLPSEVTTIHMYLTEKRILIYSISDLVGNYTEIQRLLFAKKPQLHCVSVPVFTGASNSRLYFGNAYNISGYYFLDAYAFTGKCACENGACCANIAIDEYMTTTIPTTLTKYNKFSSLKLLGEIHLHAYVYSQSNKPTRSIHLSEKVNEQQFYIADEKWLV</sequence>
<reference evidence="1" key="1">
    <citation type="submission" date="2023-07" db="EMBL/GenBank/DDBJ databases">
        <authorList>
            <consortium name="CYATHOMIX"/>
        </authorList>
    </citation>
    <scope>NUCLEOTIDE SEQUENCE</scope>
    <source>
        <strain evidence="1">N/A</strain>
    </source>
</reference>
<organism evidence="1 2">
    <name type="scientific">Cylicocyclus nassatus</name>
    <name type="common">Nematode worm</name>
    <dbReference type="NCBI Taxonomy" id="53992"/>
    <lineage>
        <taxon>Eukaryota</taxon>
        <taxon>Metazoa</taxon>
        <taxon>Ecdysozoa</taxon>
        <taxon>Nematoda</taxon>
        <taxon>Chromadorea</taxon>
        <taxon>Rhabditida</taxon>
        <taxon>Rhabditina</taxon>
        <taxon>Rhabditomorpha</taxon>
        <taxon>Strongyloidea</taxon>
        <taxon>Strongylidae</taxon>
        <taxon>Cylicocyclus</taxon>
    </lineage>
</organism>
<comment type="caution">
    <text evidence="1">The sequence shown here is derived from an EMBL/GenBank/DDBJ whole genome shotgun (WGS) entry which is preliminary data.</text>
</comment>
<dbReference type="AlphaFoldDB" id="A0AA36DSR0"/>
<evidence type="ECO:0000313" key="1">
    <source>
        <dbReference type="EMBL" id="CAJ0592970.1"/>
    </source>
</evidence>
<dbReference type="Proteomes" id="UP001176961">
    <property type="component" value="Unassembled WGS sequence"/>
</dbReference>
<evidence type="ECO:0000313" key="2">
    <source>
        <dbReference type="Proteomes" id="UP001176961"/>
    </source>
</evidence>
<gene>
    <name evidence="1" type="ORF">CYNAS_LOCUS4953</name>
</gene>
<accession>A0AA36DSR0</accession>
<proteinExistence type="predicted"/>
<name>A0AA36DSR0_CYLNA</name>
<keyword evidence="2" id="KW-1185">Reference proteome</keyword>